<proteinExistence type="predicted"/>
<accession>A0ABP3ALP0</accession>
<reference evidence="1 2" key="1">
    <citation type="submission" date="2014-01" db="EMBL/GenBank/DDBJ databases">
        <authorList>
            <person name="Dobos K."/>
            <person name="Lenaerts A."/>
            <person name="Ordway D."/>
            <person name="DeGroote M.A."/>
            <person name="Parker T."/>
            <person name="Sizemore C."/>
            <person name="Tallon L.J."/>
            <person name="Sadzewicz L.K."/>
            <person name="Sengamalay N."/>
            <person name="Fraser C.M."/>
            <person name="Hine E."/>
            <person name="Shefchek K.A."/>
            <person name="Das S.P."/>
            <person name="Tettelin H."/>
        </authorList>
    </citation>
    <scope>NUCLEOTIDE SEQUENCE [LARGE SCALE GENOMIC DNA]</scope>
    <source>
        <strain evidence="1 2">Harvey</strain>
    </source>
</reference>
<name>A0ABP3ALP0_MYCUL</name>
<sequence length="57" mass="6374">MALDRAKIRWLAPRGPAITPVNQVPRSDPLSCLNRPRAEFARGNLEACRTRWPAGGY</sequence>
<protein>
    <submittedName>
        <fullName evidence="1">Uncharacterized protein</fullName>
    </submittedName>
</protein>
<keyword evidence="2" id="KW-1185">Reference proteome</keyword>
<evidence type="ECO:0000313" key="2">
    <source>
        <dbReference type="Proteomes" id="UP000020681"/>
    </source>
</evidence>
<comment type="caution">
    <text evidence="1">The sequence shown here is derived from an EMBL/GenBank/DDBJ whole genome shotgun (WGS) entry which is preliminary data.</text>
</comment>
<organism evidence="1 2">
    <name type="scientific">Mycobacterium ulcerans str. Harvey</name>
    <dbReference type="NCBI Taxonomy" id="1299332"/>
    <lineage>
        <taxon>Bacteria</taxon>
        <taxon>Bacillati</taxon>
        <taxon>Actinomycetota</taxon>
        <taxon>Actinomycetes</taxon>
        <taxon>Mycobacteriales</taxon>
        <taxon>Mycobacteriaceae</taxon>
        <taxon>Mycobacterium</taxon>
        <taxon>Mycobacterium ulcerans group</taxon>
    </lineage>
</organism>
<dbReference type="EMBL" id="JAOL01000081">
    <property type="protein sequence ID" value="EUA92068.1"/>
    <property type="molecule type" value="Genomic_DNA"/>
</dbReference>
<dbReference type="Proteomes" id="UP000020681">
    <property type="component" value="Unassembled WGS sequence"/>
</dbReference>
<evidence type="ECO:0000313" key="1">
    <source>
        <dbReference type="EMBL" id="EUA92068.1"/>
    </source>
</evidence>
<gene>
    <name evidence="1" type="ORF">I551_1388</name>
</gene>